<reference evidence="4" key="1">
    <citation type="submission" date="2021-07" db="EMBL/GenBank/DDBJ databases">
        <title>Zhongshania sp. CAU 1632 isolated from seawater.</title>
        <authorList>
            <person name="Kim W."/>
        </authorList>
    </citation>
    <scope>NUCLEOTIDE SEQUENCE</scope>
    <source>
        <strain evidence="4">CAU 1632</strain>
    </source>
</reference>
<evidence type="ECO:0000313" key="4">
    <source>
        <dbReference type="EMBL" id="MBW2940573.1"/>
    </source>
</evidence>
<comment type="caution">
    <text evidence="4">The sequence shown here is derived from an EMBL/GenBank/DDBJ whole genome shotgun (WGS) entry which is preliminary data.</text>
</comment>
<keyword evidence="2" id="KW-0472">Membrane</keyword>
<dbReference type="RefSeq" id="WP_219042760.1">
    <property type="nucleotide sequence ID" value="NZ_JAHWDQ010000001.1"/>
</dbReference>
<protein>
    <submittedName>
        <fullName evidence="4">M56 family metallopeptidase</fullName>
    </submittedName>
</protein>
<dbReference type="InterPro" id="IPR008756">
    <property type="entry name" value="Peptidase_M56"/>
</dbReference>
<dbReference type="PANTHER" id="PTHR34978">
    <property type="entry name" value="POSSIBLE SENSOR-TRANSDUCER PROTEIN BLAR"/>
    <property type="match status" value="1"/>
</dbReference>
<keyword evidence="5" id="KW-1185">Reference proteome</keyword>
<proteinExistence type="predicted"/>
<dbReference type="Pfam" id="PF05569">
    <property type="entry name" value="Peptidase_M56"/>
    <property type="match status" value="1"/>
</dbReference>
<gene>
    <name evidence="4" type="ORF">KXJ70_07300</name>
</gene>
<keyword evidence="2" id="KW-1133">Transmembrane helix</keyword>
<feature type="transmembrane region" description="Helical" evidence="2">
    <location>
        <begin position="286"/>
        <end position="305"/>
    </location>
</feature>
<organism evidence="4 5">
    <name type="scientific">Zhongshania aquimaris</name>
    <dbReference type="NCBI Taxonomy" id="2857107"/>
    <lineage>
        <taxon>Bacteria</taxon>
        <taxon>Pseudomonadati</taxon>
        <taxon>Pseudomonadota</taxon>
        <taxon>Gammaproteobacteria</taxon>
        <taxon>Cellvibrionales</taxon>
        <taxon>Spongiibacteraceae</taxon>
        <taxon>Zhongshania</taxon>
    </lineage>
</organism>
<sequence>MLSAQLISSLFETTLLLIAGREVLELWRHRPSRLLQRCTFVLLTAALLSLLISPWLRPLLLPVLPHTVILDPITLTPQNEQLASNPLVALLMKIYLVGVCILISYWLISLLTLLYSHYHATAIPNSPWQSHLLNLSSRRIRLRCTHQITGPMTWGTVWPVIAVPTKALNWSDAHIRWALQHEISHIENHDWLTQQLGRLSCIFFWPIPIVWQIYRSMCQEAEVAADQRALHAGAAPAEYAAWLLCQARGVRTTAGVALAPTSSLGYRLRNILDPRQGESCKASPTILPWLLLALVMALPLAAIQFTTLQVTHTPQFGEAAWQRSRPVVIAEPGTALLKRLASPLEAQAIQLPPAPPTVDRAPRYPPANAPP</sequence>
<evidence type="ECO:0000256" key="2">
    <source>
        <dbReference type="SAM" id="Phobius"/>
    </source>
</evidence>
<feature type="transmembrane region" description="Helical" evidence="2">
    <location>
        <begin position="94"/>
        <end position="115"/>
    </location>
</feature>
<evidence type="ECO:0000259" key="3">
    <source>
        <dbReference type="Pfam" id="PF05569"/>
    </source>
</evidence>
<dbReference type="EMBL" id="JAHWDQ010000001">
    <property type="protein sequence ID" value="MBW2940573.1"/>
    <property type="molecule type" value="Genomic_DNA"/>
</dbReference>
<dbReference type="InterPro" id="IPR052173">
    <property type="entry name" value="Beta-lactam_resp_regulator"/>
</dbReference>
<keyword evidence="2" id="KW-0812">Transmembrane</keyword>
<feature type="region of interest" description="Disordered" evidence="1">
    <location>
        <begin position="351"/>
        <end position="371"/>
    </location>
</feature>
<name>A0ABS6VQH5_9GAMM</name>
<dbReference type="CDD" id="cd07341">
    <property type="entry name" value="M56_BlaR1_MecR1_like"/>
    <property type="match status" value="1"/>
</dbReference>
<evidence type="ECO:0000313" key="5">
    <source>
        <dbReference type="Proteomes" id="UP001166291"/>
    </source>
</evidence>
<dbReference type="Proteomes" id="UP001166291">
    <property type="component" value="Unassembled WGS sequence"/>
</dbReference>
<evidence type="ECO:0000256" key="1">
    <source>
        <dbReference type="SAM" id="MobiDB-lite"/>
    </source>
</evidence>
<accession>A0ABS6VQH5</accession>
<feature type="transmembrane region" description="Helical" evidence="2">
    <location>
        <begin position="39"/>
        <end position="56"/>
    </location>
</feature>
<dbReference type="PANTHER" id="PTHR34978:SF3">
    <property type="entry name" value="SLR0241 PROTEIN"/>
    <property type="match status" value="1"/>
</dbReference>
<feature type="domain" description="Peptidase M56" evidence="3">
    <location>
        <begin position="81"/>
        <end position="253"/>
    </location>
</feature>